<keyword evidence="3" id="KW-1185">Reference proteome</keyword>
<feature type="region of interest" description="Disordered" evidence="1">
    <location>
        <begin position="110"/>
        <end position="137"/>
    </location>
</feature>
<evidence type="ECO:0000313" key="3">
    <source>
        <dbReference type="Proteomes" id="UP001189429"/>
    </source>
</evidence>
<evidence type="ECO:0000313" key="2">
    <source>
        <dbReference type="EMBL" id="CAK0859375.1"/>
    </source>
</evidence>
<organism evidence="2 3">
    <name type="scientific">Prorocentrum cordatum</name>
    <dbReference type="NCBI Taxonomy" id="2364126"/>
    <lineage>
        <taxon>Eukaryota</taxon>
        <taxon>Sar</taxon>
        <taxon>Alveolata</taxon>
        <taxon>Dinophyceae</taxon>
        <taxon>Prorocentrales</taxon>
        <taxon>Prorocentraceae</taxon>
        <taxon>Prorocentrum</taxon>
    </lineage>
</organism>
<gene>
    <name evidence="2" type="ORF">PCOR1329_LOCUS48765</name>
</gene>
<feature type="region of interest" description="Disordered" evidence="1">
    <location>
        <begin position="1"/>
        <end position="32"/>
    </location>
</feature>
<proteinExistence type="predicted"/>
<sequence>MSGDAQSGGAELTGLFSTGPLPMAAAAGEQAPGVQYEECGWSLVEDRDVGKADDMLGSATVASEQILPSGFEGELPLLGAGKAGAFLRVAVGPEEARQRPELWEWVAVLPRSADEDEEPADAGAAEPSAGPPPEWFPTYLVRAMGDAA</sequence>
<dbReference type="EMBL" id="CAUYUJ010015895">
    <property type="protein sequence ID" value="CAK0859375.1"/>
    <property type="molecule type" value="Genomic_DNA"/>
</dbReference>
<evidence type="ECO:0000256" key="1">
    <source>
        <dbReference type="SAM" id="MobiDB-lite"/>
    </source>
</evidence>
<dbReference type="Proteomes" id="UP001189429">
    <property type="component" value="Unassembled WGS sequence"/>
</dbReference>
<reference evidence="2" key="1">
    <citation type="submission" date="2023-10" db="EMBL/GenBank/DDBJ databases">
        <authorList>
            <person name="Chen Y."/>
            <person name="Shah S."/>
            <person name="Dougan E. K."/>
            <person name="Thang M."/>
            <person name="Chan C."/>
        </authorList>
    </citation>
    <scope>NUCLEOTIDE SEQUENCE [LARGE SCALE GENOMIC DNA]</scope>
</reference>
<name>A0ABN9UI75_9DINO</name>
<comment type="caution">
    <text evidence="2">The sequence shown here is derived from an EMBL/GenBank/DDBJ whole genome shotgun (WGS) entry which is preliminary data.</text>
</comment>
<protein>
    <submittedName>
        <fullName evidence="2">Uncharacterized protein</fullName>
    </submittedName>
</protein>
<accession>A0ABN9UI75</accession>